<evidence type="ECO:0000256" key="12">
    <source>
        <dbReference type="ARBA" id="ARBA00022840"/>
    </source>
</evidence>
<feature type="domain" description="Polysaccharide chain length determinant N-terminal" evidence="18">
    <location>
        <begin position="2"/>
        <end position="89"/>
    </location>
</feature>
<comment type="similarity">
    <text evidence="2">Belongs to the CpsC/CapA family.</text>
</comment>
<name>A0ABS2RHP7_9ACTN</name>
<evidence type="ECO:0000256" key="8">
    <source>
        <dbReference type="ARBA" id="ARBA00022679"/>
    </source>
</evidence>
<proteinExistence type="inferred from homology"/>
<evidence type="ECO:0000259" key="18">
    <source>
        <dbReference type="Pfam" id="PF02706"/>
    </source>
</evidence>
<keyword evidence="9 17" id="KW-0812">Transmembrane</keyword>
<dbReference type="PANTHER" id="PTHR32309">
    <property type="entry name" value="TYROSINE-PROTEIN KINASE"/>
    <property type="match status" value="1"/>
</dbReference>
<keyword evidence="10" id="KW-0547">Nucleotide-binding</keyword>
<dbReference type="EMBL" id="JAFBCF010000001">
    <property type="protein sequence ID" value="MBM7798535.1"/>
    <property type="molecule type" value="Genomic_DNA"/>
</dbReference>
<gene>
    <name evidence="20" type="ORF">JOE57_001456</name>
</gene>
<dbReference type="InterPro" id="IPR025669">
    <property type="entry name" value="AAA_dom"/>
</dbReference>
<protein>
    <recommendedName>
        <fullName evidence="5">non-specific protein-tyrosine kinase</fullName>
        <ecNumber evidence="5">2.7.10.2</ecNumber>
    </recommendedName>
</protein>
<evidence type="ECO:0000256" key="3">
    <source>
        <dbReference type="ARBA" id="ARBA00007316"/>
    </source>
</evidence>
<evidence type="ECO:0000313" key="20">
    <source>
        <dbReference type="EMBL" id="MBM7798535.1"/>
    </source>
</evidence>
<dbReference type="InterPro" id="IPR050445">
    <property type="entry name" value="Bact_polysacc_biosynth/exp"/>
</dbReference>
<comment type="subcellular location">
    <subcellularLocation>
        <location evidence="1">Cell inner membrane</location>
        <topology evidence="1">Multi-pass membrane protein</topology>
    </subcellularLocation>
</comment>
<evidence type="ECO:0000256" key="11">
    <source>
        <dbReference type="ARBA" id="ARBA00022777"/>
    </source>
</evidence>
<keyword evidence="12" id="KW-0067">ATP-binding</keyword>
<dbReference type="NCBIfam" id="TIGR01007">
    <property type="entry name" value="eps_fam"/>
    <property type="match status" value="1"/>
</dbReference>
<keyword evidence="15" id="KW-0829">Tyrosine-protein kinase</keyword>
<accession>A0ABS2RHP7</accession>
<evidence type="ECO:0000256" key="17">
    <source>
        <dbReference type="SAM" id="Phobius"/>
    </source>
</evidence>
<organism evidence="20 21">
    <name type="scientific">Microlunatus panaciterrae</name>
    <dbReference type="NCBI Taxonomy" id="400768"/>
    <lineage>
        <taxon>Bacteria</taxon>
        <taxon>Bacillati</taxon>
        <taxon>Actinomycetota</taxon>
        <taxon>Actinomycetes</taxon>
        <taxon>Propionibacteriales</taxon>
        <taxon>Propionibacteriaceae</taxon>
        <taxon>Microlunatus</taxon>
    </lineage>
</organism>
<feature type="transmembrane region" description="Helical" evidence="17">
    <location>
        <begin position="14"/>
        <end position="34"/>
    </location>
</feature>
<dbReference type="RefSeq" id="WP_204917061.1">
    <property type="nucleotide sequence ID" value="NZ_BAAAQP010000002.1"/>
</dbReference>
<evidence type="ECO:0000256" key="2">
    <source>
        <dbReference type="ARBA" id="ARBA00006683"/>
    </source>
</evidence>
<keyword evidence="21" id="KW-1185">Reference proteome</keyword>
<dbReference type="Pfam" id="PF02706">
    <property type="entry name" value="Wzz"/>
    <property type="match status" value="1"/>
</dbReference>
<dbReference type="Gene3D" id="3.40.50.300">
    <property type="entry name" value="P-loop containing nucleotide triphosphate hydrolases"/>
    <property type="match status" value="1"/>
</dbReference>
<evidence type="ECO:0000256" key="5">
    <source>
        <dbReference type="ARBA" id="ARBA00011903"/>
    </source>
</evidence>
<keyword evidence="13 17" id="KW-1133">Transmembrane helix</keyword>
<dbReference type="SUPFAM" id="SSF52540">
    <property type="entry name" value="P-loop containing nucleoside triphosphate hydrolases"/>
    <property type="match status" value="1"/>
</dbReference>
<evidence type="ECO:0000259" key="19">
    <source>
        <dbReference type="Pfam" id="PF13614"/>
    </source>
</evidence>
<dbReference type="EC" id="2.7.10.2" evidence="5"/>
<dbReference type="InterPro" id="IPR027417">
    <property type="entry name" value="P-loop_NTPase"/>
</dbReference>
<keyword evidence="7" id="KW-0997">Cell inner membrane</keyword>
<evidence type="ECO:0000256" key="10">
    <source>
        <dbReference type="ARBA" id="ARBA00022741"/>
    </source>
</evidence>
<evidence type="ECO:0000256" key="15">
    <source>
        <dbReference type="ARBA" id="ARBA00023137"/>
    </source>
</evidence>
<evidence type="ECO:0000256" key="7">
    <source>
        <dbReference type="ARBA" id="ARBA00022519"/>
    </source>
</evidence>
<evidence type="ECO:0000256" key="14">
    <source>
        <dbReference type="ARBA" id="ARBA00023136"/>
    </source>
</evidence>
<comment type="similarity">
    <text evidence="3">Belongs to the CpsD/CapB family.</text>
</comment>
<keyword evidence="11" id="KW-0418">Kinase</keyword>
<keyword evidence="6" id="KW-1003">Cell membrane</keyword>
<keyword evidence="8" id="KW-0808">Transferase</keyword>
<sequence>MELRDYLTILRRRWITVVVVTLATVAAAAALTLTMTPQYTATTRLFFGVQGGESVTDMAQGSTYTEKQMSSYAEVATSPLVLDRVIKDLNLDTTSGGLAGHVSATAPTGTVILEISATETDPKLAARIANSVSEQLTAVAGDLSPERPDGSEAVRATILAKAQVPGAPSAPSVKRNLALGLLLGLLLGMGVALLRHLLDTKVRSEQDVQALTDSAVLGIVPFDISTPNHPVAMHDDPLGARSEAMRRLRTNLQFVDVAEHAKSIVVTSSIPGEGKSTTTINLAVSLADAGQRVLLVDADLRRPSVAEYLGLEGRAGLTTVLIGRADLDDVVQPWQQSSLDILPAGQIPPNPSELLGSKAMQHLMEQLSQRYDMVLLDSPPLLPVTDAAILSKFAGGTLVVVGADRIHRPQLREALESLTTVDANVVGIVLNKIARRDTSAYVYDSSYAPEDEVTFHPAAAPPQRAQAAEPDALTAAWERQDQHI</sequence>
<evidence type="ECO:0000256" key="4">
    <source>
        <dbReference type="ARBA" id="ARBA00008883"/>
    </source>
</evidence>
<evidence type="ECO:0000256" key="6">
    <source>
        <dbReference type="ARBA" id="ARBA00022475"/>
    </source>
</evidence>
<dbReference type="InterPro" id="IPR003856">
    <property type="entry name" value="LPS_length_determ_N"/>
</dbReference>
<evidence type="ECO:0000256" key="9">
    <source>
        <dbReference type="ARBA" id="ARBA00022692"/>
    </source>
</evidence>
<dbReference type="InterPro" id="IPR005702">
    <property type="entry name" value="Wzc-like_C"/>
</dbReference>
<evidence type="ECO:0000256" key="13">
    <source>
        <dbReference type="ARBA" id="ARBA00022989"/>
    </source>
</evidence>
<comment type="catalytic activity">
    <reaction evidence="16">
        <text>L-tyrosyl-[protein] + ATP = O-phospho-L-tyrosyl-[protein] + ADP + H(+)</text>
        <dbReference type="Rhea" id="RHEA:10596"/>
        <dbReference type="Rhea" id="RHEA-COMP:10136"/>
        <dbReference type="Rhea" id="RHEA-COMP:20101"/>
        <dbReference type="ChEBI" id="CHEBI:15378"/>
        <dbReference type="ChEBI" id="CHEBI:30616"/>
        <dbReference type="ChEBI" id="CHEBI:46858"/>
        <dbReference type="ChEBI" id="CHEBI:61978"/>
        <dbReference type="ChEBI" id="CHEBI:456216"/>
        <dbReference type="EC" id="2.7.10.2"/>
    </reaction>
</comment>
<dbReference type="Proteomes" id="UP000704762">
    <property type="component" value="Unassembled WGS sequence"/>
</dbReference>
<dbReference type="PANTHER" id="PTHR32309:SF13">
    <property type="entry name" value="FERRIC ENTEROBACTIN TRANSPORT PROTEIN FEPE"/>
    <property type="match status" value="1"/>
</dbReference>
<reference evidence="20 21" key="1">
    <citation type="submission" date="2021-01" db="EMBL/GenBank/DDBJ databases">
        <title>Sequencing the genomes of 1000 actinobacteria strains.</title>
        <authorList>
            <person name="Klenk H.-P."/>
        </authorList>
    </citation>
    <scope>NUCLEOTIDE SEQUENCE [LARGE SCALE GENOMIC DNA]</scope>
    <source>
        <strain evidence="20 21">DSM 18662</strain>
    </source>
</reference>
<dbReference type="CDD" id="cd05387">
    <property type="entry name" value="BY-kinase"/>
    <property type="match status" value="1"/>
</dbReference>
<evidence type="ECO:0000256" key="16">
    <source>
        <dbReference type="ARBA" id="ARBA00051245"/>
    </source>
</evidence>
<keyword evidence="14 17" id="KW-0472">Membrane</keyword>
<comment type="similarity">
    <text evidence="4">Belongs to the etk/wzc family.</text>
</comment>
<comment type="caution">
    <text evidence="20">The sequence shown here is derived from an EMBL/GenBank/DDBJ whole genome shotgun (WGS) entry which is preliminary data.</text>
</comment>
<feature type="domain" description="AAA" evidence="19">
    <location>
        <begin position="262"/>
        <end position="390"/>
    </location>
</feature>
<evidence type="ECO:0000256" key="1">
    <source>
        <dbReference type="ARBA" id="ARBA00004429"/>
    </source>
</evidence>
<evidence type="ECO:0000313" key="21">
    <source>
        <dbReference type="Proteomes" id="UP000704762"/>
    </source>
</evidence>
<dbReference type="Pfam" id="PF13614">
    <property type="entry name" value="AAA_31"/>
    <property type="match status" value="1"/>
</dbReference>